<feature type="transmembrane region" description="Helical" evidence="2">
    <location>
        <begin position="168"/>
        <end position="189"/>
    </location>
</feature>
<name>A0A5D0RDZ3_9FLAO</name>
<evidence type="ECO:0000313" key="4">
    <source>
        <dbReference type="Proteomes" id="UP000323720"/>
    </source>
</evidence>
<evidence type="ECO:0000256" key="1">
    <source>
        <dbReference type="SAM" id="MobiDB-lite"/>
    </source>
</evidence>
<dbReference type="RefSeq" id="WP_148402908.1">
    <property type="nucleotide sequence ID" value="NZ_VSKK01000001.1"/>
</dbReference>
<dbReference type="Proteomes" id="UP000323720">
    <property type="component" value="Unassembled WGS sequence"/>
</dbReference>
<dbReference type="EMBL" id="VSKK01000001">
    <property type="protein sequence ID" value="TYB79171.1"/>
    <property type="molecule type" value="Genomic_DNA"/>
</dbReference>
<comment type="caution">
    <text evidence="3">The sequence shown here is derived from an EMBL/GenBank/DDBJ whole genome shotgun (WGS) entry which is preliminary data.</text>
</comment>
<accession>A0A5D0RDZ3</accession>
<sequence length="241" mass="27905">MKGSQYAVIKLVESNDFIKNINKLIKGTKAEISRYDNWMPKSLYNDKEAELKNFLKYNFNLQIANKIVEWWLYTNSWSNRTPVWDLISTCTINGKKGLLLVEGKAHSDELNDKPKKKTSDSGSKEGSLKNHERIGEAINEANEYIKDSHPEINISRDNCYQLSNRIAYSWWLANQGVPVVLVYLGFLNCHDMDYNRRKLFKNDADWQTCFNEHAKKVGVDTITNKWVDCGSSKFITICKSF</sequence>
<keyword evidence="2" id="KW-1133">Transmembrane helix</keyword>
<reference evidence="3 4" key="1">
    <citation type="submission" date="2019-08" db="EMBL/GenBank/DDBJ databases">
        <title>Genomes of Antarctic Bizionia species.</title>
        <authorList>
            <person name="Bowman J.P."/>
        </authorList>
    </citation>
    <scope>NUCLEOTIDE SEQUENCE [LARGE SCALE GENOMIC DNA]</scope>
    <source>
        <strain evidence="3 4">ADA-4</strain>
    </source>
</reference>
<organism evidence="3 4">
    <name type="scientific">Bizionia myxarmorum</name>
    <dbReference type="NCBI Taxonomy" id="291186"/>
    <lineage>
        <taxon>Bacteria</taxon>
        <taxon>Pseudomonadati</taxon>
        <taxon>Bacteroidota</taxon>
        <taxon>Flavobacteriia</taxon>
        <taxon>Flavobacteriales</taxon>
        <taxon>Flavobacteriaceae</taxon>
        <taxon>Bizionia</taxon>
    </lineage>
</organism>
<keyword evidence="2" id="KW-0472">Membrane</keyword>
<dbReference type="AlphaFoldDB" id="A0A5D0RDZ3"/>
<gene>
    <name evidence="3" type="ORF">ES674_05190</name>
</gene>
<evidence type="ECO:0000313" key="3">
    <source>
        <dbReference type="EMBL" id="TYB79171.1"/>
    </source>
</evidence>
<keyword evidence="2" id="KW-0812">Transmembrane</keyword>
<dbReference type="OrthoDB" id="8446429at2"/>
<feature type="region of interest" description="Disordered" evidence="1">
    <location>
        <begin position="109"/>
        <end position="131"/>
    </location>
</feature>
<protein>
    <recommendedName>
        <fullName evidence="5">Restriction endonuclease</fullName>
    </recommendedName>
</protein>
<evidence type="ECO:0000256" key="2">
    <source>
        <dbReference type="SAM" id="Phobius"/>
    </source>
</evidence>
<proteinExistence type="predicted"/>
<keyword evidence="4" id="KW-1185">Reference proteome</keyword>
<evidence type="ECO:0008006" key="5">
    <source>
        <dbReference type="Google" id="ProtNLM"/>
    </source>
</evidence>